<evidence type="ECO:0000259" key="1">
    <source>
        <dbReference type="PROSITE" id="PS50126"/>
    </source>
</evidence>
<organism evidence="2 3">
    <name type="scientific">Streptomyces muensis</name>
    <dbReference type="NCBI Taxonomy" id="1077944"/>
    <lineage>
        <taxon>Bacteria</taxon>
        <taxon>Bacillati</taxon>
        <taxon>Actinomycetota</taxon>
        <taxon>Actinomycetes</taxon>
        <taxon>Kitasatosporales</taxon>
        <taxon>Streptomycetaceae</taxon>
        <taxon>Streptomyces</taxon>
    </lineage>
</organism>
<dbReference type="PANTHER" id="PTHR10724">
    <property type="entry name" value="30S RIBOSOMAL PROTEIN S1"/>
    <property type="match status" value="1"/>
</dbReference>
<evidence type="ECO:0000313" key="2">
    <source>
        <dbReference type="EMBL" id="MCF1599692.1"/>
    </source>
</evidence>
<proteinExistence type="predicted"/>
<dbReference type="AlphaFoldDB" id="A0A9X1Q6A1"/>
<accession>A0A9X1Q6A1</accession>
<feature type="domain" description="S1 motif" evidence="1">
    <location>
        <begin position="68"/>
        <end position="131"/>
    </location>
</feature>
<dbReference type="GO" id="GO:0006412">
    <property type="term" value="P:translation"/>
    <property type="evidence" value="ECO:0007669"/>
    <property type="project" value="TreeGrafter"/>
</dbReference>
<dbReference type="SUPFAM" id="SSF50249">
    <property type="entry name" value="Nucleic acid-binding proteins"/>
    <property type="match status" value="2"/>
</dbReference>
<comment type="caution">
    <text evidence="2">The sequence shown here is derived from an EMBL/GenBank/DDBJ whole genome shotgun (WGS) entry which is preliminary data.</text>
</comment>
<dbReference type="Proteomes" id="UP001139384">
    <property type="component" value="Unassembled WGS sequence"/>
</dbReference>
<dbReference type="InterPro" id="IPR050437">
    <property type="entry name" value="Ribos_protein_bS1-like"/>
</dbReference>
<dbReference type="PROSITE" id="PS50126">
    <property type="entry name" value="S1"/>
    <property type="match status" value="2"/>
</dbReference>
<dbReference type="SMART" id="SM00316">
    <property type="entry name" value="S1"/>
    <property type="match status" value="2"/>
</dbReference>
<protein>
    <submittedName>
        <fullName evidence="2">S1 RNA-binding domain-containing protein</fullName>
    </submittedName>
</protein>
<gene>
    <name evidence="2" type="ORF">L0P92_40030</name>
</gene>
<dbReference type="EMBL" id="JAKEIP010000338">
    <property type="protein sequence ID" value="MCF1599692.1"/>
    <property type="molecule type" value="Genomic_DNA"/>
</dbReference>
<keyword evidence="3" id="KW-1185">Reference proteome</keyword>
<dbReference type="Gene3D" id="2.40.50.140">
    <property type="entry name" value="Nucleic acid-binding proteins"/>
    <property type="match status" value="2"/>
</dbReference>
<evidence type="ECO:0000313" key="3">
    <source>
        <dbReference type="Proteomes" id="UP001139384"/>
    </source>
</evidence>
<sequence>MDLDGAEGFVTVPELSRHHVEHPADVVHVGQEVTAEVLAFELFRPQVRLSLAALAPDPLAEFAREALGRVVPGTVTKAVPFGVFVRVAEGIEGLVHHDALAGSAVPGVGDELSVEVSDINLPRRRVVLRPAP</sequence>
<name>A0A9X1Q6A1_STRM4</name>
<dbReference type="Pfam" id="PF00575">
    <property type="entry name" value="S1"/>
    <property type="match status" value="2"/>
</dbReference>
<dbReference type="InterPro" id="IPR012340">
    <property type="entry name" value="NA-bd_OB-fold"/>
</dbReference>
<dbReference type="GO" id="GO:0003735">
    <property type="term" value="F:structural constituent of ribosome"/>
    <property type="evidence" value="ECO:0007669"/>
    <property type="project" value="TreeGrafter"/>
</dbReference>
<dbReference type="InterPro" id="IPR003029">
    <property type="entry name" value="S1_domain"/>
</dbReference>
<feature type="domain" description="S1 motif" evidence="1">
    <location>
        <begin position="1"/>
        <end position="52"/>
    </location>
</feature>
<reference evidence="2" key="1">
    <citation type="submission" date="2022-01" db="EMBL/GenBank/DDBJ databases">
        <title>Draft Genome Sequences of Seven Type Strains of the Genus Streptomyces.</title>
        <authorList>
            <person name="Aziz S."/>
            <person name="Coretto E."/>
            <person name="Chronakova A."/>
            <person name="Sproer C."/>
            <person name="Huber K."/>
            <person name="Nouioui I."/>
            <person name="Gross H."/>
        </authorList>
    </citation>
    <scope>NUCLEOTIDE SEQUENCE</scope>
    <source>
        <strain evidence="2">DSM 103493</strain>
    </source>
</reference>
<dbReference type="GO" id="GO:0003729">
    <property type="term" value="F:mRNA binding"/>
    <property type="evidence" value="ECO:0007669"/>
    <property type="project" value="TreeGrafter"/>
</dbReference>